<comment type="caution">
    <text evidence="10">The sequence shown here is derived from an EMBL/GenBank/DDBJ whole genome shotgun (WGS) entry which is preliminary data.</text>
</comment>
<evidence type="ECO:0000256" key="6">
    <source>
        <dbReference type="ARBA" id="ARBA00050557"/>
    </source>
</evidence>
<dbReference type="InterPro" id="IPR023013">
    <property type="entry name" value="AGPR_AS"/>
</dbReference>
<proteinExistence type="inferred from homology"/>
<evidence type="ECO:0000256" key="7">
    <source>
        <dbReference type="HAMAP-Rule" id="MF_00150"/>
    </source>
</evidence>
<dbReference type="EMBL" id="DTHB01000016">
    <property type="protein sequence ID" value="HGB13967.1"/>
    <property type="molecule type" value="Genomic_DNA"/>
</dbReference>
<dbReference type="SUPFAM" id="SSF51735">
    <property type="entry name" value="NAD(P)-binding Rossmann-fold domains"/>
    <property type="match status" value="1"/>
</dbReference>
<dbReference type="SUPFAM" id="SSF55347">
    <property type="entry name" value="Glyceraldehyde-3-phosphate dehydrogenase-like, C-terminal domain"/>
    <property type="match status" value="1"/>
</dbReference>
<comment type="function">
    <text evidence="7">Catalyzes the NADPH-dependent reduction of N-acetyl-5-glutamyl phosphate to yield N-acetyl-L-glutamate 5-semialdehyde.</text>
</comment>
<dbReference type="PROSITE" id="PS01224">
    <property type="entry name" value="ARGC"/>
    <property type="match status" value="1"/>
</dbReference>
<dbReference type="InterPro" id="IPR036291">
    <property type="entry name" value="NAD(P)-bd_dom_sf"/>
</dbReference>
<dbReference type="GO" id="GO:0005737">
    <property type="term" value="C:cytoplasm"/>
    <property type="evidence" value="ECO:0007669"/>
    <property type="project" value="UniProtKB-SubCell"/>
</dbReference>
<keyword evidence="7" id="KW-0963">Cytoplasm</keyword>
<dbReference type="GO" id="GO:0006526">
    <property type="term" value="P:L-arginine biosynthetic process"/>
    <property type="evidence" value="ECO:0007669"/>
    <property type="project" value="UniProtKB-UniRule"/>
</dbReference>
<dbReference type="GO" id="GO:0070401">
    <property type="term" value="F:NADP+ binding"/>
    <property type="evidence" value="ECO:0007669"/>
    <property type="project" value="InterPro"/>
</dbReference>
<feature type="domain" description="Semialdehyde dehydrogenase NAD-binding" evidence="9">
    <location>
        <begin position="6"/>
        <end position="144"/>
    </location>
</feature>
<evidence type="ECO:0000313" key="10">
    <source>
        <dbReference type="EMBL" id="HGB13967.1"/>
    </source>
</evidence>
<dbReference type="InterPro" id="IPR050085">
    <property type="entry name" value="AGPR"/>
</dbReference>
<dbReference type="FunFam" id="3.30.360.10:FF:000014">
    <property type="entry name" value="N-acetyl-gamma-glutamyl-phosphate reductase"/>
    <property type="match status" value="1"/>
</dbReference>
<dbReference type="SMART" id="SM00859">
    <property type="entry name" value="Semialdhyde_dh"/>
    <property type="match status" value="1"/>
</dbReference>
<dbReference type="Gene3D" id="3.30.360.10">
    <property type="entry name" value="Dihydrodipicolinate Reductase, domain 2"/>
    <property type="match status" value="1"/>
</dbReference>
<evidence type="ECO:0000256" key="2">
    <source>
        <dbReference type="ARBA" id="ARBA00022571"/>
    </source>
</evidence>
<evidence type="ECO:0000256" key="4">
    <source>
        <dbReference type="ARBA" id="ARBA00022857"/>
    </source>
</evidence>
<name>A0A7C3SJH5_9BACT</name>
<keyword evidence="2 7" id="KW-0055">Arginine biosynthesis</keyword>
<dbReference type="Pfam" id="PF22698">
    <property type="entry name" value="Semialdhyde_dhC_1"/>
    <property type="match status" value="1"/>
</dbReference>
<comment type="pathway">
    <text evidence="1 7">Amino-acid biosynthesis; L-arginine biosynthesis; N(2)-acetyl-L-ornithine from L-glutamate: step 3/4.</text>
</comment>
<dbReference type="GO" id="GO:0051287">
    <property type="term" value="F:NAD binding"/>
    <property type="evidence" value="ECO:0007669"/>
    <property type="project" value="InterPro"/>
</dbReference>
<dbReference type="AlphaFoldDB" id="A0A7C3SJH5"/>
<comment type="subcellular location">
    <subcellularLocation>
        <location evidence="7">Cytoplasm</location>
    </subcellularLocation>
</comment>
<dbReference type="InterPro" id="IPR058924">
    <property type="entry name" value="AGPR_dimerisation_dom"/>
</dbReference>
<reference evidence="10" key="1">
    <citation type="journal article" date="2020" name="mSystems">
        <title>Genome- and Community-Level Interaction Insights into Carbon Utilization and Element Cycling Functions of Hydrothermarchaeota in Hydrothermal Sediment.</title>
        <authorList>
            <person name="Zhou Z."/>
            <person name="Liu Y."/>
            <person name="Xu W."/>
            <person name="Pan J."/>
            <person name="Luo Z.H."/>
            <person name="Li M."/>
        </authorList>
    </citation>
    <scope>NUCLEOTIDE SEQUENCE [LARGE SCALE GENOMIC DNA]</scope>
    <source>
        <strain evidence="10">SpSt-776</strain>
    </source>
</reference>
<dbReference type="GO" id="GO:0003942">
    <property type="term" value="F:N-acetyl-gamma-glutamyl-phosphate reductase activity"/>
    <property type="evidence" value="ECO:0007669"/>
    <property type="project" value="UniProtKB-UniRule"/>
</dbReference>
<dbReference type="NCBIfam" id="TIGR01850">
    <property type="entry name" value="argC"/>
    <property type="match status" value="1"/>
</dbReference>
<comment type="catalytic activity">
    <reaction evidence="6 7">
        <text>N-acetyl-L-glutamate 5-semialdehyde + phosphate + NADP(+) = N-acetyl-L-glutamyl 5-phosphate + NADPH + H(+)</text>
        <dbReference type="Rhea" id="RHEA:21588"/>
        <dbReference type="ChEBI" id="CHEBI:15378"/>
        <dbReference type="ChEBI" id="CHEBI:29123"/>
        <dbReference type="ChEBI" id="CHEBI:43474"/>
        <dbReference type="ChEBI" id="CHEBI:57783"/>
        <dbReference type="ChEBI" id="CHEBI:57936"/>
        <dbReference type="ChEBI" id="CHEBI:58349"/>
        <dbReference type="EC" id="1.2.1.38"/>
    </reaction>
</comment>
<dbReference type="UniPathway" id="UPA00068">
    <property type="reaction ID" value="UER00108"/>
</dbReference>
<dbReference type="Pfam" id="PF01118">
    <property type="entry name" value="Semialdhyde_dh"/>
    <property type="match status" value="1"/>
</dbReference>
<dbReference type="EC" id="1.2.1.38" evidence="7"/>
<evidence type="ECO:0000259" key="9">
    <source>
        <dbReference type="SMART" id="SM00859"/>
    </source>
</evidence>
<dbReference type="InterPro" id="IPR000706">
    <property type="entry name" value="AGPR_type-1"/>
</dbReference>
<keyword evidence="3 7" id="KW-0028">Amino-acid biosynthesis</keyword>
<dbReference type="CDD" id="cd23934">
    <property type="entry name" value="AGPR_1_C"/>
    <property type="match status" value="1"/>
</dbReference>
<dbReference type="HAMAP" id="MF_00150">
    <property type="entry name" value="ArgC_type1"/>
    <property type="match status" value="1"/>
</dbReference>
<evidence type="ECO:0000256" key="5">
    <source>
        <dbReference type="ARBA" id="ARBA00023002"/>
    </source>
</evidence>
<dbReference type="PANTHER" id="PTHR32338:SF10">
    <property type="entry name" value="N-ACETYL-GAMMA-GLUTAMYL-PHOSPHATE REDUCTASE, CHLOROPLASTIC-RELATED"/>
    <property type="match status" value="1"/>
</dbReference>
<organism evidence="10">
    <name type="scientific">Desulfobacca acetoxidans</name>
    <dbReference type="NCBI Taxonomy" id="60893"/>
    <lineage>
        <taxon>Bacteria</taxon>
        <taxon>Pseudomonadati</taxon>
        <taxon>Thermodesulfobacteriota</taxon>
        <taxon>Desulfobaccia</taxon>
        <taxon>Desulfobaccales</taxon>
        <taxon>Desulfobaccaceae</taxon>
        <taxon>Desulfobacca</taxon>
    </lineage>
</organism>
<dbReference type="Gene3D" id="3.40.50.720">
    <property type="entry name" value="NAD(P)-binding Rossmann-like Domain"/>
    <property type="match status" value="1"/>
</dbReference>
<dbReference type="InterPro" id="IPR000534">
    <property type="entry name" value="Semialdehyde_DH_NAD-bd"/>
</dbReference>
<sequence length="348" mass="38035">MSPRIKVAVFGASGYTGQELLRLLARHPGAELVAATSREYQGRPVGEVFPALARIVDLAFSAPDPPLIADRAQFVFTAVPHQTALEIVPQLLEAGCRVVDLSADFRFRDPAVYEAWYQPHTAPHLLREAVYGLPELYRDRLRQAQLVGNPGCYPTCVILGLAPLVKARLIDLRSIIADCKSGVSGAGRGASLATSFCEVSDSFRAYKVAEHRHNPEMEQELGLLAGEPVKVTFTPHLVPMNRGILGTLYASLVKALSDQEVFELYREFYTGHPFVRLHPPGRLPATSQVRGSNYCDLGFKVDRERGRVVVLSAIDNLARGASSQAVHNFNLMAGLPETLGLDMVPLTP</sequence>
<comment type="similarity">
    <text evidence="7">Belongs to the NAGSA dehydrogenase family. Type 1 subfamily.</text>
</comment>
<gene>
    <name evidence="7" type="primary">argC</name>
    <name evidence="10" type="ORF">ENV62_01830</name>
</gene>
<keyword evidence="4 7" id="KW-0521">NADP</keyword>
<dbReference type="PANTHER" id="PTHR32338">
    <property type="entry name" value="N-ACETYL-GAMMA-GLUTAMYL-PHOSPHATE REDUCTASE, CHLOROPLASTIC-RELATED-RELATED"/>
    <property type="match status" value="1"/>
</dbReference>
<feature type="active site" evidence="7 8">
    <location>
        <position position="152"/>
    </location>
</feature>
<accession>A0A7C3SJH5</accession>
<evidence type="ECO:0000256" key="8">
    <source>
        <dbReference type="PROSITE-ProRule" id="PRU10010"/>
    </source>
</evidence>
<evidence type="ECO:0000256" key="3">
    <source>
        <dbReference type="ARBA" id="ARBA00022605"/>
    </source>
</evidence>
<evidence type="ECO:0000256" key="1">
    <source>
        <dbReference type="ARBA" id="ARBA00004862"/>
    </source>
</evidence>
<keyword evidence="5 7" id="KW-0560">Oxidoreductase</keyword>
<dbReference type="CDD" id="cd17895">
    <property type="entry name" value="AGPR_1_N"/>
    <property type="match status" value="1"/>
</dbReference>
<protein>
    <recommendedName>
        <fullName evidence="7">N-acetyl-gamma-glutamyl-phosphate reductase</fullName>
        <shortName evidence="7">AGPR</shortName>
        <ecNumber evidence="7">1.2.1.38</ecNumber>
    </recommendedName>
    <alternativeName>
        <fullName evidence="7">N-acetyl-glutamate semialdehyde dehydrogenase</fullName>
        <shortName evidence="7">NAGSA dehydrogenase</shortName>
    </alternativeName>
</protein>